<dbReference type="PROSITE" id="PS50827">
    <property type="entry name" value="DDT"/>
    <property type="match status" value="1"/>
</dbReference>
<evidence type="ECO:0000256" key="5">
    <source>
        <dbReference type="RuleBase" id="RU000682"/>
    </source>
</evidence>
<evidence type="ECO:0000313" key="11">
    <source>
        <dbReference type="Proteomes" id="UP000026960"/>
    </source>
</evidence>
<feature type="compositionally biased region" description="Low complexity" evidence="6">
    <location>
        <begin position="1104"/>
        <end position="1118"/>
    </location>
</feature>
<feature type="compositionally biased region" description="Polar residues" evidence="6">
    <location>
        <begin position="1082"/>
        <end position="1094"/>
    </location>
</feature>
<dbReference type="GO" id="GO:0003677">
    <property type="term" value="F:DNA binding"/>
    <property type="evidence" value="ECO:0007669"/>
    <property type="project" value="UniProtKB-UniRule"/>
</dbReference>
<feature type="compositionally biased region" description="Basic residues" evidence="6">
    <location>
        <begin position="1737"/>
        <end position="1757"/>
    </location>
</feature>
<feature type="region of interest" description="Disordered" evidence="6">
    <location>
        <begin position="290"/>
        <end position="333"/>
    </location>
</feature>
<comment type="subcellular location">
    <subcellularLocation>
        <location evidence="1 4 5">Nucleus</location>
    </subcellularLocation>
</comment>
<feature type="region of interest" description="Disordered" evidence="6">
    <location>
        <begin position="462"/>
        <end position="506"/>
    </location>
</feature>
<dbReference type="Gramene" id="OBART01G26120.1">
    <property type="protein sequence ID" value="OBART01G26120.1"/>
    <property type="gene ID" value="OBART01G26120"/>
</dbReference>
<dbReference type="InterPro" id="IPR028942">
    <property type="entry name" value="WHIM1_dom"/>
</dbReference>
<keyword evidence="4 5" id="KW-0238">DNA-binding</keyword>
<feature type="region of interest" description="Disordered" evidence="6">
    <location>
        <begin position="375"/>
        <end position="447"/>
    </location>
</feature>
<dbReference type="SMART" id="SM00389">
    <property type="entry name" value="HOX"/>
    <property type="match status" value="1"/>
</dbReference>
<dbReference type="SUPFAM" id="SSF46689">
    <property type="entry name" value="Homeodomain-like"/>
    <property type="match status" value="1"/>
</dbReference>
<dbReference type="PaxDb" id="65489-OBART01G26120.1"/>
<accession>A0A0D3ESC4</accession>
<feature type="domain" description="HTH HARE-type" evidence="9">
    <location>
        <begin position="773"/>
        <end position="842"/>
    </location>
</feature>
<dbReference type="eggNOG" id="ENOG502QQYM">
    <property type="taxonomic scope" value="Eukaryota"/>
</dbReference>
<name>A0A0D3ESC4_9ORYZ</name>
<keyword evidence="2" id="KW-0804">Transcription</keyword>
<dbReference type="InterPro" id="IPR009057">
    <property type="entry name" value="Homeodomain-like_sf"/>
</dbReference>
<dbReference type="InterPro" id="IPR007759">
    <property type="entry name" value="Asxl_HARE-HTH"/>
</dbReference>
<dbReference type="Pfam" id="PF15612">
    <property type="entry name" value="WHIM1"/>
    <property type="match status" value="1"/>
</dbReference>
<feature type="compositionally biased region" description="Polar residues" evidence="6">
    <location>
        <begin position="939"/>
        <end position="949"/>
    </location>
</feature>
<feature type="compositionally biased region" description="Polar residues" evidence="6">
    <location>
        <begin position="290"/>
        <end position="301"/>
    </location>
</feature>
<proteinExistence type="predicted"/>
<dbReference type="Pfam" id="PF15613">
    <property type="entry name" value="WSD"/>
    <property type="match status" value="1"/>
</dbReference>
<feature type="compositionally biased region" description="Low complexity" evidence="6">
    <location>
        <begin position="1717"/>
        <end position="1726"/>
    </location>
</feature>
<dbReference type="Pfam" id="PF00046">
    <property type="entry name" value="Homeodomain"/>
    <property type="match status" value="1"/>
</dbReference>
<feature type="compositionally biased region" description="Basic and acidic residues" evidence="6">
    <location>
        <begin position="1727"/>
        <end position="1736"/>
    </location>
</feature>
<keyword evidence="4 5" id="KW-0371">Homeobox</keyword>
<feature type="compositionally biased region" description="Basic and acidic residues" evidence="6">
    <location>
        <begin position="377"/>
        <end position="447"/>
    </location>
</feature>
<dbReference type="InterPro" id="IPR028941">
    <property type="entry name" value="WHIM2_dom"/>
</dbReference>
<dbReference type="STRING" id="65489.A0A0D3ESC4"/>
<feature type="compositionally biased region" description="Acidic residues" evidence="6">
    <location>
        <begin position="871"/>
        <end position="901"/>
    </location>
</feature>
<keyword evidence="3 4" id="KW-0539">Nucleus</keyword>
<evidence type="ECO:0000313" key="10">
    <source>
        <dbReference type="EnsemblPlants" id="OBART01G26120.1"/>
    </source>
</evidence>
<feature type="compositionally biased region" description="Acidic residues" evidence="6">
    <location>
        <begin position="1823"/>
        <end position="1842"/>
    </location>
</feature>
<feature type="domain" description="DDT" evidence="8">
    <location>
        <begin position="597"/>
        <end position="656"/>
    </location>
</feature>
<reference evidence="10" key="1">
    <citation type="journal article" date="2009" name="Rice">
        <title>De Novo Next Generation Sequencing of Plant Genomes.</title>
        <authorList>
            <person name="Rounsley S."/>
            <person name="Marri P.R."/>
            <person name="Yu Y."/>
            <person name="He R."/>
            <person name="Sisneros N."/>
            <person name="Goicoechea J.L."/>
            <person name="Lee S.J."/>
            <person name="Angelova A."/>
            <person name="Kudrna D."/>
            <person name="Luo M."/>
            <person name="Affourtit J."/>
            <person name="Desany B."/>
            <person name="Knight J."/>
            <person name="Niazi F."/>
            <person name="Egholm M."/>
            <person name="Wing R.A."/>
        </authorList>
    </citation>
    <scope>NUCLEOTIDE SEQUENCE [LARGE SCALE GENOMIC DNA]</scope>
    <source>
        <strain evidence="10">cv. IRGC 105608</strain>
    </source>
</reference>
<dbReference type="PROSITE" id="PS51913">
    <property type="entry name" value="HTH_HARE"/>
    <property type="match status" value="1"/>
</dbReference>
<feature type="region of interest" description="Disordered" evidence="6">
    <location>
        <begin position="95"/>
        <end position="119"/>
    </location>
</feature>
<dbReference type="InterPro" id="IPR018501">
    <property type="entry name" value="DDT_dom"/>
</dbReference>
<feature type="domain" description="Homeobox" evidence="7">
    <location>
        <begin position="1"/>
        <end position="54"/>
    </location>
</feature>
<evidence type="ECO:0008006" key="12">
    <source>
        <dbReference type="Google" id="ProtNLM"/>
    </source>
</evidence>
<dbReference type="HOGENOM" id="CLU_001241_0_1_1"/>
<evidence type="ECO:0000256" key="4">
    <source>
        <dbReference type="PROSITE-ProRule" id="PRU00108"/>
    </source>
</evidence>
<protein>
    <recommendedName>
        <fullName evidence="12">Homeobox domain-containing protein</fullName>
    </recommendedName>
</protein>
<evidence type="ECO:0000256" key="6">
    <source>
        <dbReference type="SAM" id="MobiDB-lite"/>
    </source>
</evidence>
<feature type="DNA-binding region" description="Homeobox" evidence="4">
    <location>
        <begin position="3"/>
        <end position="55"/>
    </location>
</feature>
<evidence type="ECO:0000259" key="7">
    <source>
        <dbReference type="PROSITE" id="PS50071"/>
    </source>
</evidence>
<feature type="compositionally biased region" description="Basic and acidic residues" evidence="6">
    <location>
        <begin position="928"/>
        <end position="937"/>
    </location>
</feature>
<dbReference type="GO" id="GO:0006357">
    <property type="term" value="P:regulation of transcription by RNA polymerase II"/>
    <property type="evidence" value="ECO:0007669"/>
    <property type="project" value="InterPro"/>
</dbReference>
<evidence type="ECO:0000256" key="1">
    <source>
        <dbReference type="ARBA" id="ARBA00004123"/>
    </source>
</evidence>
<organism evidence="10">
    <name type="scientific">Oryza barthii</name>
    <dbReference type="NCBI Taxonomy" id="65489"/>
    <lineage>
        <taxon>Eukaryota</taxon>
        <taxon>Viridiplantae</taxon>
        <taxon>Streptophyta</taxon>
        <taxon>Embryophyta</taxon>
        <taxon>Tracheophyta</taxon>
        <taxon>Spermatophyta</taxon>
        <taxon>Magnoliopsida</taxon>
        <taxon>Liliopsida</taxon>
        <taxon>Poales</taxon>
        <taxon>Poaceae</taxon>
        <taxon>BOP clade</taxon>
        <taxon>Oryzoideae</taxon>
        <taxon>Oryzeae</taxon>
        <taxon>Oryzinae</taxon>
        <taxon>Oryza</taxon>
    </lineage>
</organism>
<feature type="compositionally biased region" description="Basic and acidic residues" evidence="6">
    <location>
        <begin position="1760"/>
        <end position="1770"/>
    </location>
</feature>
<evidence type="ECO:0000259" key="8">
    <source>
        <dbReference type="PROSITE" id="PS50827"/>
    </source>
</evidence>
<keyword evidence="11" id="KW-1185">Reference proteome</keyword>
<dbReference type="Pfam" id="PF05066">
    <property type="entry name" value="HARE-HTH"/>
    <property type="match status" value="1"/>
</dbReference>
<dbReference type="InterPro" id="IPR044977">
    <property type="entry name" value="RLT1-3"/>
</dbReference>
<dbReference type="Pfam" id="PF02791">
    <property type="entry name" value="DDT"/>
    <property type="match status" value="1"/>
</dbReference>
<dbReference type="InterPro" id="IPR001356">
    <property type="entry name" value="HD"/>
</dbReference>
<feature type="region of interest" description="Disordered" evidence="6">
    <location>
        <begin position="866"/>
        <end position="996"/>
    </location>
</feature>
<dbReference type="PANTHER" id="PTHR36968">
    <property type="entry name" value="HOMEOBOX-DDT DOMAIN PROTEIN RLT2"/>
    <property type="match status" value="1"/>
</dbReference>
<dbReference type="CDD" id="cd00086">
    <property type="entry name" value="homeodomain"/>
    <property type="match status" value="1"/>
</dbReference>
<feature type="compositionally biased region" description="Acidic residues" evidence="6">
    <location>
        <begin position="1860"/>
        <end position="1908"/>
    </location>
</feature>
<evidence type="ECO:0000256" key="3">
    <source>
        <dbReference type="ARBA" id="ARBA00023242"/>
    </source>
</evidence>
<dbReference type="GO" id="GO:0005634">
    <property type="term" value="C:nucleus"/>
    <property type="evidence" value="ECO:0007669"/>
    <property type="project" value="UniProtKB-SubCell"/>
</dbReference>
<dbReference type="Gene3D" id="1.10.10.60">
    <property type="entry name" value="Homeodomain-like"/>
    <property type="match status" value="1"/>
</dbReference>
<feature type="compositionally biased region" description="Acidic residues" evidence="6">
    <location>
        <begin position="984"/>
        <end position="994"/>
    </location>
</feature>
<reference evidence="10" key="2">
    <citation type="submission" date="2015-03" db="UniProtKB">
        <authorList>
            <consortium name="EnsemblPlants"/>
        </authorList>
    </citation>
    <scope>IDENTIFICATION</scope>
</reference>
<evidence type="ECO:0000259" key="9">
    <source>
        <dbReference type="PROSITE" id="PS51913"/>
    </source>
</evidence>
<sequence length="1932" mass="216520">MMKSPYQLEVLEKTYAVEQYPSETLRAELSAKIGLSDRQLQMWFCHRRLKDRKPPTKRQRREEEAAAVPLMAPPPVLPPPALPLSSGELLIGASSPYDEPPLPPVHSRRGAGRSSAVPRLSAPDIGRRYYEPLPVMLPPPPVASMQLMPSELRVIHSVESQLGEPLRDDGPVLGIDFDPLPPGSFGAPIVPEQQKQHVRSYDTKIYSRHDSKLLKASAFFPSVEHPFVPNSIAGKRKSMVGNLPPVHPHAGSRAVHEYQFLPEQPSDRYEGASRSHEGASRSHYYDTPVEASNSRMSSHTPGSHLLRGSDEAAPGYAFQGQMSGSGHLPQSGRREVLPAVPTDYEMIQSNSDLNSVPVEGQYGISQVAGIENSLLPSERRAYHDEDGSRVDRKRKHNEEAKIAKEVEAHERRIRKELEKQDMMKRKREEQMRKEMERHDRERRKEEERLLRERQREQERFLREQRREHERMEKFMQKQSRRAEKQRQKEELRKEKEAARQKAANERATARRIAREYMELVEDERLELMELAAQSKGLPSMLSLDSDTLQQLDSFRDMLTPFPPEPVRLKEPFSIKPWTVSEDNVGNLLMMDKQIDLFDTLASLHQVWKFSITFADVLGLSSVTFDEFVQSLHDYDSRLLGELHIALLKSIIKDIEDVSRTPSVALAVNPAGGHPQIVEGAYAWGFNIRSWQRHLNVLTWPEILRQFALSAGFGPQLKKRNAEDVYYRDDNEGHDGQDVISTLRNGSAAVHAAALMKERGYTHRRRSRHRLTPGTVKFAAFHVLSLEGSKGLTILEVAERIQKSGLRDLTTSKTPEASIAAALSRDTKLFERTAPSTYCVKSPYRKDPADSEVVLSSAREKIRAFQNVISDSEAEKEADDAERDEDSECDDADDDPDGDDVNIDVGDGKDPLIGVKEQDGVPITTIVDSTKREKEKVDALTQSSDLTTSGKEAPKPSLGKPSSANTSSDSPVRASSEYHEVPPTDAEDKEIDESNQGESWVQGLAEGDYCDLSVEERLNALVALVSVANEGNFIRAVLEERLESANALKKQMLAEAQLDKRRSKEEFAGRVQYNSNMNLKADVNQENATESTPTPFHNVDKHNDGNAGVVDNNNNEIIDHNSNAANASYERNGLGQDITATPDTLSVQQYAYADKTRSQLRAYIGHRAEQLFVYRSLPLGQDRRRNRYWQFSTSASPNDPGSGRIFFECRDGYWRVLDTEEAFDSLVASLDTRGSREAQLHSMLQRIEPTFKEAIKRKKSAVVEQSAGRYLKNGATEMIRASYRSDFGSPSSNLSGVTSDSATAYLDSFKIELGRNDVEKTAISKRADVFIRWMWRECNDCKLTCAMEYGKKRCSELMHSCNYCYQIYLAEERHCSSCHKNFKSIHNFSDHASQCKDKLRTDHNWKMQTADHSVPIGVRLLKLQLSTIEASIPPEAIQPFWTDGYRKSWGVKLHSTTSLEEIFQPPSPFSSSSSNERQPDAILEAQACGRQHANELDHLHVCTFSSSNEWWYCSWFGWAHADATDGSTRSMRTCCFTLHRKATMSSCIPAQTAAEQSQFIGREEWKDLYVSCSNMLTLLEAAIKRDHLSSEFETTSELLNLNTQDNPSQNHVGLSGSAAVLPWVPDTTAAIALRMLDLDSAVSYMQNQKMERNGGDFMKPPSRFVAVKNAQELDPLETTGLDLFDGRWATGSGRRGRGRGSRGGSRGGRGRSRGGRVPRGISISSRIGFKDENEASRKNTRRGRTRGRGRGRGRRTVRSRQPSEGKGRSIPKENLLGSFSMLSNAKAATVEESPRSSGADEWGLENRRPYIDGDENSSGSQLDQSEDNEENGQPMDEEYDEQVPDYSRGYSGGSRPHGMIDDDVSEEEDEDAEGDDDGEEDDADRAVDDVDAEMDEDDDIGDDGEDGGDGGDGVEANADEDEGGSSYSSEYSD</sequence>
<feature type="compositionally biased region" description="Low complexity" evidence="6">
    <location>
        <begin position="1923"/>
        <end position="1932"/>
    </location>
</feature>
<feature type="region of interest" description="Disordered" evidence="6">
    <location>
        <begin position="1082"/>
        <end position="1118"/>
    </location>
</feature>
<evidence type="ECO:0000256" key="2">
    <source>
        <dbReference type="ARBA" id="ARBA00023163"/>
    </source>
</evidence>
<dbReference type="EnsemblPlants" id="OBART01G26120.1">
    <property type="protein sequence ID" value="OBART01G26120.1"/>
    <property type="gene ID" value="OBART01G26120"/>
</dbReference>
<dbReference type="SMART" id="SM00571">
    <property type="entry name" value="DDT"/>
    <property type="match status" value="1"/>
</dbReference>
<dbReference type="PROSITE" id="PS50071">
    <property type="entry name" value="HOMEOBOX_2"/>
    <property type="match status" value="1"/>
</dbReference>
<feature type="region of interest" description="Disordered" evidence="6">
    <location>
        <begin position="1683"/>
        <end position="1932"/>
    </location>
</feature>
<dbReference type="PANTHER" id="PTHR36968:SF15">
    <property type="entry name" value="HOMEOBOX-DDT DOMAIN PROTEIN RLT1"/>
    <property type="match status" value="1"/>
</dbReference>
<feature type="compositionally biased region" description="Polar residues" evidence="6">
    <location>
        <begin position="959"/>
        <end position="969"/>
    </location>
</feature>
<dbReference type="Proteomes" id="UP000026960">
    <property type="component" value="Chromosome 1"/>
</dbReference>